<dbReference type="EMBL" id="JANPWB010000014">
    <property type="protein sequence ID" value="KAJ1098236.1"/>
    <property type="molecule type" value="Genomic_DNA"/>
</dbReference>
<keyword evidence="3" id="KW-1185">Reference proteome</keyword>
<accession>A0AAV7M362</accession>
<feature type="region of interest" description="Disordered" evidence="1">
    <location>
        <begin position="80"/>
        <end position="101"/>
    </location>
</feature>
<name>A0AAV7M362_PLEWA</name>
<evidence type="ECO:0000256" key="1">
    <source>
        <dbReference type="SAM" id="MobiDB-lite"/>
    </source>
</evidence>
<dbReference type="Proteomes" id="UP001066276">
    <property type="component" value="Chromosome 10"/>
</dbReference>
<sequence>MADEKVQKALALLEQAGRVDIVQPEALGLLRPVRRASAGVAAAVMACSPLCAARMVAQVRRGKGGPGRKGEAWVVGGAGKVGPAWTGPKGNPRQLECSRSE</sequence>
<evidence type="ECO:0000313" key="3">
    <source>
        <dbReference type="Proteomes" id="UP001066276"/>
    </source>
</evidence>
<protein>
    <submittedName>
        <fullName evidence="2">Uncharacterized protein</fullName>
    </submittedName>
</protein>
<organism evidence="2 3">
    <name type="scientific">Pleurodeles waltl</name>
    <name type="common">Iberian ribbed newt</name>
    <dbReference type="NCBI Taxonomy" id="8319"/>
    <lineage>
        <taxon>Eukaryota</taxon>
        <taxon>Metazoa</taxon>
        <taxon>Chordata</taxon>
        <taxon>Craniata</taxon>
        <taxon>Vertebrata</taxon>
        <taxon>Euteleostomi</taxon>
        <taxon>Amphibia</taxon>
        <taxon>Batrachia</taxon>
        <taxon>Caudata</taxon>
        <taxon>Salamandroidea</taxon>
        <taxon>Salamandridae</taxon>
        <taxon>Pleurodelinae</taxon>
        <taxon>Pleurodeles</taxon>
    </lineage>
</organism>
<comment type="caution">
    <text evidence="2">The sequence shown here is derived from an EMBL/GenBank/DDBJ whole genome shotgun (WGS) entry which is preliminary data.</text>
</comment>
<gene>
    <name evidence="2" type="ORF">NDU88_003352</name>
</gene>
<proteinExistence type="predicted"/>
<evidence type="ECO:0000313" key="2">
    <source>
        <dbReference type="EMBL" id="KAJ1098236.1"/>
    </source>
</evidence>
<reference evidence="2" key="1">
    <citation type="journal article" date="2022" name="bioRxiv">
        <title>Sequencing and chromosome-scale assembly of the giantPleurodeles waltlgenome.</title>
        <authorList>
            <person name="Brown T."/>
            <person name="Elewa A."/>
            <person name="Iarovenko S."/>
            <person name="Subramanian E."/>
            <person name="Araus A.J."/>
            <person name="Petzold A."/>
            <person name="Susuki M."/>
            <person name="Suzuki K.-i.T."/>
            <person name="Hayashi T."/>
            <person name="Toyoda A."/>
            <person name="Oliveira C."/>
            <person name="Osipova E."/>
            <person name="Leigh N.D."/>
            <person name="Simon A."/>
            <person name="Yun M.H."/>
        </authorList>
    </citation>
    <scope>NUCLEOTIDE SEQUENCE</scope>
    <source>
        <strain evidence="2">20211129_DDA</strain>
        <tissue evidence="2">Liver</tissue>
    </source>
</reference>
<dbReference type="AlphaFoldDB" id="A0AAV7M362"/>